<name>A0A0L6JT38_9FIRM</name>
<dbReference type="RefSeq" id="WP_036936663.1">
    <property type="nucleotide sequence ID" value="NZ_JQKC01000002.1"/>
</dbReference>
<dbReference type="AlphaFoldDB" id="A0A0L6JT38"/>
<dbReference type="InterPro" id="IPR010894">
    <property type="entry name" value="SpoVAD"/>
</dbReference>
<dbReference type="EMBL" id="LGTC01000001">
    <property type="protein sequence ID" value="KNY28587.1"/>
    <property type="molecule type" value="Genomic_DNA"/>
</dbReference>
<accession>A0A0L6JT38</accession>
<organism evidence="1 2">
    <name type="scientific">Pseudobacteroides cellulosolvens ATCC 35603 = DSM 2933</name>
    <dbReference type="NCBI Taxonomy" id="398512"/>
    <lineage>
        <taxon>Bacteria</taxon>
        <taxon>Bacillati</taxon>
        <taxon>Bacillota</taxon>
        <taxon>Clostridia</taxon>
        <taxon>Eubacteriales</taxon>
        <taxon>Oscillospiraceae</taxon>
        <taxon>Pseudobacteroides</taxon>
    </lineage>
</organism>
<dbReference type="InterPro" id="IPR016039">
    <property type="entry name" value="Thiolase-like"/>
</dbReference>
<comment type="caution">
    <text evidence="1">The sequence shown here is derived from an EMBL/GenBank/DDBJ whole genome shotgun (WGS) entry which is preliminary data.</text>
</comment>
<proteinExistence type="predicted"/>
<protein>
    <submittedName>
        <fullName evidence="1">Stage V sporulation protein AD</fullName>
    </submittedName>
</protein>
<dbReference type="STRING" id="398512.Bccel_3861"/>
<sequence length="339" mass="36076">MPTKRKGKQTVKIDSPISIISTASIVGPKEGQGPLGIYYDMVIEDEMWGEKSWEKAESKLMKETLSKIINKSGKALDEINYILAGDLLNQCTASNFALREAGISFFGLYGACSTMAESASLGAMLINGGFADNVVCITSSHFCSAEKQFRFPLELGSQRPPTAQWTVIGSGGVMLSNQGIGPYITYVTTGKIVDLGVKDSNNMGAAMAPAAADTIVTHFKDSGLSPSDYDLIITGDLGSFGKELCEELVSKQGYDIKSNYADCGMMVYDSQKQDTHSGGSGCGCSAVTLAGYLYQEMKKGKYNNILFVGTGALLSSTSAQQGESIPGIAHAISIQNKFE</sequence>
<dbReference type="NCBIfam" id="NF006160">
    <property type="entry name" value="PRK08304.1"/>
    <property type="match status" value="1"/>
</dbReference>
<dbReference type="Gene3D" id="3.40.47.40">
    <property type="entry name" value="Stage V sporulation protein AD"/>
    <property type="match status" value="1"/>
</dbReference>
<dbReference type="eggNOG" id="COG0183">
    <property type="taxonomic scope" value="Bacteria"/>
</dbReference>
<dbReference type="Pfam" id="PF07451">
    <property type="entry name" value="SpoVAD"/>
    <property type="match status" value="1"/>
</dbReference>
<dbReference type="PATRIC" id="fig|398512.5.peg.4041"/>
<dbReference type="InterPro" id="IPR038369">
    <property type="entry name" value="SpoVAD_sf"/>
</dbReference>
<dbReference type="Proteomes" id="UP000036923">
    <property type="component" value="Unassembled WGS sequence"/>
</dbReference>
<keyword evidence="2" id="KW-1185">Reference proteome</keyword>
<dbReference type="GO" id="GO:0016746">
    <property type="term" value="F:acyltransferase activity"/>
    <property type="evidence" value="ECO:0007669"/>
    <property type="project" value="InterPro"/>
</dbReference>
<dbReference type="SUPFAM" id="SSF53901">
    <property type="entry name" value="Thiolase-like"/>
    <property type="match status" value="1"/>
</dbReference>
<gene>
    <name evidence="1" type="ORF">Bccel_3861</name>
</gene>
<evidence type="ECO:0000313" key="2">
    <source>
        <dbReference type="Proteomes" id="UP000036923"/>
    </source>
</evidence>
<dbReference type="OrthoDB" id="9770068at2"/>
<dbReference type="PIRSF" id="PIRSF011570">
    <property type="entry name" value="SpoVAD"/>
    <property type="match status" value="1"/>
</dbReference>
<dbReference type="NCBIfam" id="TIGR02845">
    <property type="entry name" value="spore_V_AD"/>
    <property type="match status" value="1"/>
</dbReference>
<evidence type="ECO:0000313" key="1">
    <source>
        <dbReference type="EMBL" id="KNY28587.1"/>
    </source>
</evidence>
<reference evidence="2" key="1">
    <citation type="submission" date="2015-07" db="EMBL/GenBank/DDBJ databases">
        <title>Near-Complete Genome Sequence of the Cellulolytic Bacterium Bacteroides (Pseudobacteroides) cellulosolvens ATCC 35603.</title>
        <authorList>
            <person name="Dassa B."/>
            <person name="Utturkar S.M."/>
            <person name="Klingeman D.M."/>
            <person name="Hurt R.A."/>
            <person name="Keller M."/>
            <person name="Xu J."/>
            <person name="Reddy Y.H.K."/>
            <person name="Borovok I."/>
            <person name="Grinberg I.R."/>
            <person name="Lamed R."/>
            <person name="Zhivin O."/>
            <person name="Bayer E.A."/>
            <person name="Brown S.D."/>
        </authorList>
    </citation>
    <scope>NUCLEOTIDE SEQUENCE [LARGE SCALE GENOMIC DNA]</scope>
    <source>
        <strain evidence="2">DSM 2933</strain>
    </source>
</reference>